<evidence type="ECO:0000256" key="1">
    <source>
        <dbReference type="SAM" id="Phobius"/>
    </source>
</evidence>
<feature type="transmembrane region" description="Helical" evidence="1">
    <location>
        <begin position="148"/>
        <end position="167"/>
    </location>
</feature>
<accession>A0A930G0D9</accession>
<feature type="transmembrane region" description="Helical" evidence="1">
    <location>
        <begin position="120"/>
        <end position="136"/>
    </location>
</feature>
<comment type="caution">
    <text evidence="2">The sequence shown here is derived from an EMBL/GenBank/DDBJ whole genome shotgun (WGS) entry which is preliminary data.</text>
</comment>
<dbReference type="Proteomes" id="UP000718593">
    <property type="component" value="Unassembled WGS sequence"/>
</dbReference>
<protein>
    <submittedName>
        <fullName evidence="2">Uncharacterized protein</fullName>
    </submittedName>
</protein>
<keyword evidence="1" id="KW-0812">Transmembrane</keyword>
<gene>
    <name evidence="2" type="ORF">HXL68_01975</name>
</gene>
<keyword evidence="1" id="KW-1133">Transmembrane helix</keyword>
<name>A0A930G0D9_9RHOO</name>
<dbReference type="AlphaFoldDB" id="A0A930G0D9"/>
<feature type="transmembrane region" description="Helical" evidence="1">
    <location>
        <begin position="95"/>
        <end position="113"/>
    </location>
</feature>
<dbReference type="EMBL" id="JABZMI010000016">
    <property type="protein sequence ID" value="MBF1163787.1"/>
    <property type="molecule type" value="Genomic_DNA"/>
</dbReference>
<evidence type="ECO:0000313" key="3">
    <source>
        <dbReference type="Proteomes" id="UP000718593"/>
    </source>
</evidence>
<sequence>MLNTKEDQTTMDKKSIRKRMAELRAQGVSKKEIFQELKGGAYSDGRLAYLLASKADIGLVRANKWKIRIMITVAVIQMMLAFLVGWQVGEPVSTGYALLGGLVASVIPALTAYGFINHNVAAYNLFIVVSLFQYWIQVRDVMQGYNAAWVGVAFATVMLTFVVYLRLRLFPEIRAIRPAKDASGQYAFA</sequence>
<reference evidence="2" key="1">
    <citation type="submission" date="2020-04" db="EMBL/GenBank/DDBJ databases">
        <title>Deep metagenomics examines the oral microbiome during advanced dental caries in children, revealing novel taxa and co-occurrences with host molecules.</title>
        <authorList>
            <person name="Baker J.L."/>
            <person name="Morton J.T."/>
            <person name="Dinis M."/>
            <person name="Alvarez R."/>
            <person name="Tran N.C."/>
            <person name="Knight R."/>
            <person name="Edlund A."/>
        </authorList>
    </citation>
    <scope>NUCLEOTIDE SEQUENCE</scope>
    <source>
        <strain evidence="2">JCVI_32_bin.24</strain>
    </source>
</reference>
<keyword evidence="1" id="KW-0472">Membrane</keyword>
<feature type="transmembrane region" description="Helical" evidence="1">
    <location>
        <begin position="69"/>
        <end position="89"/>
    </location>
</feature>
<evidence type="ECO:0000313" key="2">
    <source>
        <dbReference type="EMBL" id="MBF1163787.1"/>
    </source>
</evidence>
<organism evidence="2 3">
    <name type="scientific">Dechloromonas agitata</name>
    <dbReference type="NCBI Taxonomy" id="73030"/>
    <lineage>
        <taxon>Bacteria</taxon>
        <taxon>Pseudomonadati</taxon>
        <taxon>Pseudomonadota</taxon>
        <taxon>Betaproteobacteria</taxon>
        <taxon>Rhodocyclales</taxon>
        <taxon>Azonexaceae</taxon>
        <taxon>Dechloromonas</taxon>
    </lineage>
</organism>
<proteinExistence type="predicted"/>